<dbReference type="EMBL" id="KF233740">
    <property type="protein sequence ID" value="AHW52417.1"/>
    <property type="molecule type" value="mRNA"/>
</dbReference>
<proteinExistence type="evidence at transcript level"/>
<name>X5CQJ4_9EUKA</name>
<evidence type="ECO:0000313" key="1">
    <source>
        <dbReference type="EMBL" id="AHW52417.1"/>
    </source>
</evidence>
<sequence>MLSVSFFALAANRAEVSTGNLRGENKFDNLKATWDKSVSIGDFKTLVKAKYDYNANRDFLKEVSISGDLIEAGNADDVGVGYELTRDFSNRNTNVRLTATSRGYSLSAEYDPNEQLREVGVSREVEVGDYKVDVQPTWLVKAKAARVKLISALNNGKDRVSAQFDYDVDGQQAKDVELGFERTLEEGKVLSASFRPDKSDLEVSLEDSTFESGATWTATANVALDSDPSNLLDAARVTLKRSWGW</sequence>
<protein>
    <submittedName>
        <fullName evidence="1">Uncharacterized protein</fullName>
    </submittedName>
</protein>
<organism evidence="1">
    <name type="scientific">Tisochrysis lutea</name>
    <dbReference type="NCBI Taxonomy" id="1321669"/>
    <lineage>
        <taxon>Eukaryota</taxon>
        <taxon>Haptista</taxon>
        <taxon>Haptophyta</taxon>
        <taxon>Prymnesiophyceae</taxon>
        <taxon>Isochrysidales</taxon>
        <taxon>Isochrysidaceae</taxon>
        <taxon>Tisochrysis</taxon>
    </lineage>
</organism>
<reference evidence="1" key="1">
    <citation type="journal article" date="2014" name="J. Proteomics">
        <title>Comparative proteomics reveals proteins impacted by nitrogen deprivation in wild-type and high lipid-accumulating mutant strains of Tisochrysis lutea.</title>
        <authorList>
            <person name="Garnier M."/>
            <person name="Carrier G."/>
            <person name="Rogniaux H."/>
            <person name="Nicolau E."/>
            <person name="Bougaran G."/>
            <person name="Saint-Jean B."/>
            <person name="Cadoret J.P."/>
        </authorList>
    </citation>
    <scope>NUCLEOTIDE SEQUENCE</scope>
</reference>
<accession>X5CQJ4</accession>
<dbReference type="AlphaFoldDB" id="X5CQJ4"/>